<dbReference type="AlphaFoldDB" id="A0A1R4A4E1"/>
<organism evidence="7 9">
    <name type="scientific">Halomonas elongata (strain ATCC 33173 / DSM 2581 / NBRC 15536 / NCIMB 2198 / 1H9)</name>
    <dbReference type="NCBI Taxonomy" id="768066"/>
    <lineage>
        <taxon>Bacteria</taxon>
        <taxon>Pseudomonadati</taxon>
        <taxon>Pseudomonadota</taxon>
        <taxon>Gammaproteobacteria</taxon>
        <taxon>Oceanospirillales</taxon>
        <taxon>Halomonadaceae</taxon>
        <taxon>Halomonas</taxon>
    </lineage>
</organism>
<gene>
    <name evidence="7" type="ORF">HELO_2944C</name>
    <name evidence="8" type="ORF">SR933_08965</name>
</gene>
<feature type="transmembrane region" description="Helical" evidence="5">
    <location>
        <begin position="293"/>
        <end position="314"/>
    </location>
</feature>
<sequence>MTNIHKISSINSARRCVTFVLIPFTFAYLLSELVRNVNGVLAPYLQQEFTLSAFQLGLLTAAFLAALAGSQIFIGVLLDRYGPKRVVATTMGLAAIASTGFALADGLVQLLTARFFVGLGLCACWTGAYKANALWWPNERLPLVNAMTIGLASLGSLVATWPTEATLQLIPWRWLFAGLSLVIALLVLLIVTLVPRHPKEARETETSLSEQVHGALAIARSRIFWTIAPLSFLTQGVWIAYQGLWAGEWLREVGGKTDGTAAAILTGLAVGVVAGQMGFGLMADRRARDEKAFFRMTATLTALFVTTQIILLLHPEGYKGAVWFAFGAFTAGPIFGYALLTRLVPPSVSGSAIALLNFFAVLCGAIFQGFVGFLVDRVPGGFPGLTGHEIALWGLVVVQAGALLWMLVSASWTRTIVRREPPSRCSCL</sequence>
<dbReference type="Pfam" id="PF07690">
    <property type="entry name" value="MFS_1"/>
    <property type="match status" value="1"/>
</dbReference>
<proteinExistence type="predicted"/>
<dbReference type="InterPro" id="IPR020846">
    <property type="entry name" value="MFS_dom"/>
</dbReference>
<evidence type="ECO:0000256" key="3">
    <source>
        <dbReference type="ARBA" id="ARBA00022989"/>
    </source>
</evidence>
<dbReference type="PROSITE" id="PS50850">
    <property type="entry name" value="MFS"/>
    <property type="match status" value="1"/>
</dbReference>
<feature type="transmembrane region" description="Helical" evidence="5">
    <location>
        <begin position="141"/>
        <end position="162"/>
    </location>
</feature>
<feature type="transmembrane region" description="Helical" evidence="5">
    <location>
        <begin position="174"/>
        <end position="194"/>
    </location>
</feature>
<feature type="transmembrane region" description="Helical" evidence="5">
    <location>
        <begin position="110"/>
        <end position="129"/>
    </location>
</feature>
<feature type="transmembrane region" description="Helical" evidence="5">
    <location>
        <begin position="12"/>
        <end position="31"/>
    </location>
</feature>
<evidence type="ECO:0000313" key="10">
    <source>
        <dbReference type="Proteomes" id="UP001322512"/>
    </source>
</evidence>
<dbReference type="GO" id="GO:0061513">
    <property type="term" value="F:glucose 6-phosphate:phosphate antiporter activity"/>
    <property type="evidence" value="ECO:0007669"/>
    <property type="project" value="TreeGrafter"/>
</dbReference>
<evidence type="ECO:0000259" key="6">
    <source>
        <dbReference type="PROSITE" id="PS50850"/>
    </source>
</evidence>
<keyword evidence="10" id="KW-1185">Reference proteome</keyword>
<accession>A0A1R4A4E1</accession>
<dbReference type="Proteomes" id="UP001322512">
    <property type="component" value="Chromosome"/>
</dbReference>
<reference evidence="8 10" key="4">
    <citation type="submission" date="2023-11" db="EMBL/GenBank/DDBJ databases">
        <title>MicrobeMod: A computational toolkit for identifying prokaryotic methylation and restriction-modification with nanopore sequencing.</title>
        <authorList>
            <person name="Crits-Christoph A."/>
            <person name="Kang S.C."/>
            <person name="Lee H."/>
            <person name="Ostrov N."/>
        </authorList>
    </citation>
    <scope>NUCLEOTIDE SEQUENCE [LARGE SCALE GENOMIC DNA]</scope>
    <source>
        <strain evidence="8 10">ATCC 33173</strain>
    </source>
</reference>
<evidence type="ECO:0000313" key="8">
    <source>
        <dbReference type="EMBL" id="WPU49012.1"/>
    </source>
</evidence>
<evidence type="ECO:0000256" key="1">
    <source>
        <dbReference type="ARBA" id="ARBA00004127"/>
    </source>
</evidence>
<dbReference type="InterPro" id="IPR036259">
    <property type="entry name" value="MFS_trans_sf"/>
</dbReference>
<comment type="subcellular location">
    <subcellularLocation>
        <location evidence="1">Endomembrane system</location>
        <topology evidence="1">Multi-pass membrane protein</topology>
    </subcellularLocation>
</comment>
<reference evidence="7" key="2">
    <citation type="submission" date="2010-05" db="EMBL/GenBank/DDBJ databases">
        <title>Revision and reannotation of the Halomonas elongata DSM 2581(T) genome.</title>
        <authorList>
            <person name="Pfeiffer F."/>
            <person name="Bagyan I."/>
            <person name="Alfaro-Espinoza G."/>
            <person name="Zamora-Lagos M.A."/>
            <person name="Habermann B."/>
            <person name="Oesterhelt D."/>
            <person name="Kunte H.J."/>
        </authorList>
    </citation>
    <scope>NUCLEOTIDE SEQUENCE</scope>
    <source>
        <strain evidence="7">Type strain: DSM 2581</strain>
    </source>
</reference>
<reference evidence="9" key="3">
    <citation type="journal article" date="2011" name="Environ. Microbiol.">
        <title>A blueprint of ectoine metabolism from the genome of the industrial producer Halomonas elongata DSM 2581(T).</title>
        <authorList>
            <person name="Schwibbert K."/>
            <person name="Marin-Sanguino A."/>
            <person name="Bagyan I."/>
            <person name="Heidrich G."/>
            <person name="Lentzen G."/>
            <person name="Seitz H."/>
            <person name="Rampp M."/>
            <person name="Schuster S.C."/>
            <person name="Klenk H.P."/>
            <person name="Pfeiffer F."/>
            <person name="Oesterhelt D."/>
            <person name="Kunte H.J."/>
        </authorList>
    </citation>
    <scope>NUCLEOTIDE SEQUENCE [LARGE SCALE GENOMIC DNA]</scope>
    <source>
        <strain evidence="9">ATCC 33173 / DSM 2581 / NBRC 15536 / NCIMB 2198 / 1H9</strain>
    </source>
</reference>
<dbReference type="CDD" id="cd06174">
    <property type="entry name" value="MFS"/>
    <property type="match status" value="1"/>
</dbReference>
<dbReference type="GO" id="GO:0035435">
    <property type="term" value="P:phosphate ion transmembrane transport"/>
    <property type="evidence" value="ECO:0007669"/>
    <property type="project" value="TreeGrafter"/>
</dbReference>
<dbReference type="PANTHER" id="PTHR43826:SF3">
    <property type="entry name" value="GLUCOSE-6-PHOSPHATE EXCHANGER SLC37A4"/>
    <property type="match status" value="1"/>
</dbReference>
<feature type="transmembrane region" description="Helical" evidence="5">
    <location>
        <begin position="390"/>
        <end position="408"/>
    </location>
</feature>
<name>A0A1R4A4E1_HALED</name>
<protein>
    <submittedName>
        <fullName evidence="8">MFS transporter</fullName>
    </submittedName>
    <submittedName>
        <fullName evidence="7">Major facilitator superfamily transport protein</fullName>
    </submittedName>
</protein>
<dbReference type="Proteomes" id="UP000008707">
    <property type="component" value="Chromosome"/>
</dbReference>
<dbReference type="InterPro" id="IPR051337">
    <property type="entry name" value="OPA_Antiporter"/>
</dbReference>
<dbReference type="OrthoDB" id="5291895at2"/>
<feature type="transmembrane region" description="Helical" evidence="5">
    <location>
        <begin position="261"/>
        <end position="281"/>
    </location>
</feature>
<evidence type="ECO:0000313" key="7">
    <source>
        <dbReference type="EMBL" id="SJK83829.1"/>
    </source>
</evidence>
<dbReference type="RefSeq" id="WP_109637460.1">
    <property type="nucleotide sequence ID" value="NC_014532.2"/>
</dbReference>
<keyword evidence="2 5" id="KW-0812">Transmembrane</keyword>
<feature type="transmembrane region" description="Helical" evidence="5">
    <location>
        <begin position="86"/>
        <end position="104"/>
    </location>
</feature>
<dbReference type="EMBL" id="CP139472">
    <property type="protein sequence ID" value="WPU49012.1"/>
    <property type="molecule type" value="Genomic_DNA"/>
</dbReference>
<reference evidence="7" key="1">
    <citation type="journal article" date="2010" name="Environ. Microbiol.">
        <title>A blueprint of ectoine metabolism from the genome of the industrial producer Halomonas elongata DSM 2581(T).</title>
        <authorList>
            <person name="Schwibbert K."/>
            <person name="Marin-Sanguino A."/>
            <person name="Bagyan I."/>
            <person name="Heidrich G."/>
            <person name="Lentzen G."/>
            <person name="Seitz H."/>
            <person name="Rampp M."/>
            <person name="Schuster S.C."/>
            <person name="Klenk H.P."/>
            <person name="Pfeiffer F."/>
            <person name="Oesterhelt D."/>
            <person name="Kunte H.J."/>
        </authorList>
    </citation>
    <scope>NUCLEOTIDE SEQUENCE</scope>
    <source>
        <strain evidence="7">Type strain: DSM 2581</strain>
    </source>
</reference>
<evidence type="ECO:0000256" key="5">
    <source>
        <dbReference type="SAM" id="Phobius"/>
    </source>
</evidence>
<evidence type="ECO:0000256" key="4">
    <source>
        <dbReference type="ARBA" id="ARBA00023136"/>
    </source>
</evidence>
<feature type="transmembrane region" description="Helical" evidence="5">
    <location>
        <begin position="320"/>
        <end position="340"/>
    </location>
</feature>
<dbReference type="GeneID" id="91010304"/>
<dbReference type="PANTHER" id="PTHR43826">
    <property type="entry name" value="GLUCOSE-6-PHOSPHATE EXCHANGER SLC37A4"/>
    <property type="match status" value="1"/>
</dbReference>
<dbReference type="KEGG" id="hel:HELO_2944C"/>
<feature type="domain" description="Major facilitator superfamily (MFS) profile" evidence="6">
    <location>
        <begin position="20"/>
        <end position="412"/>
    </location>
</feature>
<feature type="transmembrane region" description="Helical" evidence="5">
    <location>
        <begin position="352"/>
        <end position="375"/>
    </location>
</feature>
<dbReference type="EMBL" id="FN869568">
    <property type="protein sequence ID" value="SJK83829.1"/>
    <property type="molecule type" value="Genomic_DNA"/>
</dbReference>
<dbReference type="SUPFAM" id="SSF103473">
    <property type="entry name" value="MFS general substrate transporter"/>
    <property type="match status" value="1"/>
</dbReference>
<dbReference type="Gene3D" id="1.20.1250.20">
    <property type="entry name" value="MFS general substrate transporter like domains"/>
    <property type="match status" value="2"/>
</dbReference>
<evidence type="ECO:0000313" key="9">
    <source>
        <dbReference type="Proteomes" id="UP000008707"/>
    </source>
</evidence>
<feature type="transmembrane region" description="Helical" evidence="5">
    <location>
        <begin position="51"/>
        <end position="74"/>
    </location>
</feature>
<keyword evidence="3 5" id="KW-1133">Transmembrane helix</keyword>
<dbReference type="InterPro" id="IPR011701">
    <property type="entry name" value="MFS"/>
</dbReference>
<dbReference type="GO" id="GO:0016020">
    <property type="term" value="C:membrane"/>
    <property type="evidence" value="ECO:0007669"/>
    <property type="project" value="UniProtKB-ARBA"/>
</dbReference>
<feature type="transmembrane region" description="Helical" evidence="5">
    <location>
        <begin position="223"/>
        <end position="241"/>
    </location>
</feature>
<dbReference type="GO" id="GO:0012505">
    <property type="term" value="C:endomembrane system"/>
    <property type="evidence" value="ECO:0007669"/>
    <property type="project" value="UniProtKB-SubCell"/>
</dbReference>
<evidence type="ECO:0000256" key="2">
    <source>
        <dbReference type="ARBA" id="ARBA00022692"/>
    </source>
</evidence>
<keyword evidence="4 5" id="KW-0472">Membrane</keyword>